<dbReference type="Gene3D" id="1.10.10.60">
    <property type="entry name" value="Homeodomain-like"/>
    <property type="match status" value="2"/>
</dbReference>
<dbReference type="InterPro" id="IPR003313">
    <property type="entry name" value="AraC-bd"/>
</dbReference>
<evidence type="ECO:0000256" key="3">
    <source>
        <dbReference type="ARBA" id="ARBA00023163"/>
    </source>
</evidence>
<dbReference type="SUPFAM" id="SSF46689">
    <property type="entry name" value="Homeodomain-like"/>
    <property type="match status" value="2"/>
</dbReference>
<dbReference type="EMBL" id="AWVK01000065">
    <property type="protein sequence ID" value="ERK43265.1"/>
    <property type="molecule type" value="Genomic_DNA"/>
</dbReference>
<keyword evidence="3" id="KW-0804">Transcription</keyword>
<evidence type="ECO:0000259" key="4">
    <source>
        <dbReference type="PROSITE" id="PS01124"/>
    </source>
</evidence>
<evidence type="ECO:0000313" key="5">
    <source>
        <dbReference type="EMBL" id="ERK43265.1"/>
    </source>
</evidence>
<reference evidence="5 6" key="1">
    <citation type="submission" date="2013-06" db="EMBL/GenBank/DDBJ databases">
        <authorList>
            <person name="Weinstock G."/>
            <person name="Sodergren E."/>
            <person name="Lobos E.A."/>
            <person name="Fulton L."/>
            <person name="Fulton R."/>
            <person name="Courtney L."/>
            <person name="Fronick C."/>
            <person name="O'Laughlin M."/>
            <person name="Godfrey J."/>
            <person name="Wilson R.M."/>
            <person name="Miner T."/>
            <person name="Farmer C."/>
            <person name="Delehaunty K."/>
            <person name="Cordes M."/>
            <person name="Minx P."/>
            <person name="Tomlinson C."/>
            <person name="Chen J."/>
            <person name="Wollam A."/>
            <person name="Pepin K.H."/>
            <person name="Bhonagiri V."/>
            <person name="Zhang X."/>
            <person name="Warren W."/>
            <person name="Mitreva M."/>
            <person name="Mardis E.R."/>
            <person name="Wilson R.K."/>
        </authorList>
    </citation>
    <scope>NUCLEOTIDE SEQUENCE [LARGE SCALE GENOMIC DNA]</scope>
    <source>
        <strain evidence="5 6">ATCC 14869</strain>
    </source>
</reference>
<dbReference type="PRINTS" id="PR00032">
    <property type="entry name" value="HTHARAC"/>
</dbReference>
<dbReference type="SMART" id="SM00342">
    <property type="entry name" value="HTH_ARAC"/>
    <property type="match status" value="1"/>
</dbReference>
<evidence type="ECO:0000256" key="2">
    <source>
        <dbReference type="ARBA" id="ARBA00023125"/>
    </source>
</evidence>
<dbReference type="PANTHER" id="PTHR43280">
    <property type="entry name" value="ARAC-FAMILY TRANSCRIPTIONAL REGULATOR"/>
    <property type="match status" value="1"/>
</dbReference>
<dbReference type="Pfam" id="PF12833">
    <property type="entry name" value="HTH_18"/>
    <property type="match status" value="1"/>
</dbReference>
<dbReference type="AlphaFoldDB" id="U2NYS3"/>
<sequence length="302" mass="34005">MMKPFVPIPVVDSSLYLFGGHQRTVPGGWQFFEQKHQAFELMCVTAGHQTTEIKNVAAYTYGPGDVMIISPGTLHTNKNSSETEAMTYICFHFNIESLELKSEMLSSMVNAVVPADQPIAQAAVKVATRVVAYSANRHLTREQANLKIEIAVLEFFFALTENLKAHTPETGRKYTESEAKTGRMIATLIKQAIEKKHVPVFSFADICRQVGVSSGYGHRTFKKVYGVTPLHYIENQKYNKAKRLLGSPEYSIEDIADLMGASSTSNFSKQFKKWSGITPSKYQRQLKQKRRVRTVKESGYFE</sequence>
<dbReference type="Proteomes" id="UP000016644">
    <property type="component" value="Unassembled WGS sequence"/>
</dbReference>
<keyword evidence="2" id="KW-0238">DNA-binding</keyword>
<dbReference type="InterPro" id="IPR014710">
    <property type="entry name" value="RmlC-like_jellyroll"/>
</dbReference>
<dbReference type="SUPFAM" id="SSF51215">
    <property type="entry name" value="Regulatory protein AraC"/>
    <property type="match status" value="1"/>
</dbReference>
<evidence type="ECO:0000256" key="1">
    <source>
        <dbReference type="ARBA" id="ARBA00023015"/>
    </source>
</evidence>
<accession>U2NYS3</accession>
<dbReference type="InterPro" id="IPR020449">
    <property type="entry name" value="Tscrpt_reg_AraC-type_HTH"/>
</dbReference>
<dbReference type="PANTHER" id="PTHR43280:SF28">
    <property type="entry name" value="HTH-TYPE TRANSCRIPTIONAL ACTIVATOR RHAS"/>
    <property type="match status" value="1"/>
</dbReference>
<dbReference type="HOGENOM" id="CLU_000445_88_6_9"/>
<dbReference type="InterPro" id="IPR018060">
    <property type="entry name" value="HTH_AraC"/>
</dbReference>
<dbReference type="PATRIC" id="fig|649758.3.peg.1421"/>
<evidence type="ECO:0000313" key="6">
    <source>
        <dbReference type="Proteomes" id="UP000016644"/>
    </source>
</evidence>
<name>U2NYS3_LEVBR</name>
<proteinExistence type="predicted"/>
<dbReference type="InterPro" id="IPR037923">
    <property type="entry name" value="HTH-like"/>
</dbReference>
<comment type="caution">
    <text evidence="5">The sequence shown here is derived from an EMBL/GenBank/DDBJ whole genome shotgun (WGS) entry which is preliminary data.</text>
</comment>
<dbReference type="Pfam" id="PF02311">
    <property type="entry name" value="AraC_binding"/>
    <property type="match status" value="1"/>
</dbReference>
<organism evidence="5 6">
    <name type="scientific">Levilactobacillus brevis ATCC 14869 = DSM 20054</name>
    <dbReference type="NCBI Taxonomy" id="649758"/>
    <lineage>
        <taxon>Bacteria</taxon>
        <taxon>Bacillati</taxon>
        <taxon>Bacillota</taxon>
        <taxon>Bacilli</taxon>
        <taxon>Lactobacillales</taxon>
        <taxon>Lactobacillaceae</taxon>
        <taxon>Levilactobacillus</taxon>
    </lineage>
</organism>
<gene>
    <name evidence="5" type="ORF">HMPREF0495_01586</name>
</gene>
<feature type="domain" description="HTH araC/xylS-type" evidence="4">
    <location>
        <begin position="183"/>
        <end position="285"/>
    </location>
</feature>
<dbReference type="GO" id="GO:0043565">
    <property type="term" value="F:sequence-specific DNA binding"/>
    <property type="evidence" value="ECO:0007669"/>
    <property type="project" value="InterPro"/>
</dbReference>
<dbReference type="PROSITE" id="PS01124">
    <property type="entry name" value="HTH_ARAC_FAMILY_2"/>
    <property type="match status" value="1"/>
</dbReference>
<dbReference type="GO" id="GO:0003700">
    <property type="term" value="F:DNA-binding transcription factor activity"/>
    <property type="evidence" value="ECO:0007669"/>
    <property type="project" value="InterPro"/>
</dbReference>
<protein>
    <submittedName>
        <fullName evidence="5">Transcriptional regulator, AraC family</fullName>
    </submittedName>
</protein>
<dbReference type="Gene3D" id="2.60.120.10">
    <property type="entry name" value="Jelly Rolls"/>
    <property type="match status" value="1"/>
</dbReference>
<keyword evidence="1" id="KW-0805">Transcription regulation</keyword>
<dbReference type="InterPro" id="IPR009057">
    <property type="entry name" value="Homeodomain-like_sf"/>
</dbReference>